<dbReference type="PATRIC" id="fig|129137.4.peg.2967"/>
<keyword evidence="4 9" id="KW-0444">Lipid biosynthesis</keyword>
<keyword evidence="7 9" id="KW-0275">Fatty acid biosynthesis</keyword>
<evidence type="ECO:0000313" key="13">
    <source>
        <dbReference type="EMBL" id="RML95294.1"/>
    </source>
</evidence>
<dbReference type="Proteomes" id="UP000050490">
    <property type="component" value="Unassembled WGS sequence"/>
</dbReference>
<dbReference type="InterPro" id="IPR011053">
    <property type="entry name" value="Single_hybrid_motif"/>
</dbReference>
<evidence type="ECO:0000313" key="14">
    <source>
        <dbReference type="Proteomes" id="UP000050490"/>
    </source>
</evidence>
<dbReference type="PRINTS" id="PR01071">
    <property type="entry name" value="ACOABIOTINCC"/>
</dbReference>
<evidence type="ECO:0000256" key="9">
    <source>
        <dbReference type="RuleBase" id="RU364072"/>
    </source>
</evidence>
<dbReference type="EMBL" id="LJQI01000154">
    <property type="protein sequence ID" value="KPX31916.1"/>
    <property type="molecule type" value="Genomic_DNA"/>
</dbReference>
<dbReference type="GO" id="GO:0003989">
    <property type="term" value="F:acetyl-CoA carboxylase activity"/>
    <property type="evidence" value="ECO:0007669"/>
    <property type="project" value="InterPro"/>
</dbReference>
<dbReference type="SUPFAM" id="SSF51230">
    <property type="entry name" value="Single hybrid motif"/>
    <property type="match status" value="1"/>
</dbReference>
<gene>
    <name evidence="12" type="ORF">ALO70_02045</name>
    <name evidence="13" type="ORF">ALQ86_01747</name>
    <name evidence="11" type="ORF">PSE10A_53060</name>
</gene>
<dbReference type="CDD" id="cd06850">
    <property type="entry name" value="biotinyl_domain"/>
    <property type="match status" value="1"/>
</dbReference>
<evidence type="ECO:0000256" key="6">
    <source>
        <dbReference type="ARBA" id="ARBA00023098"/>
    </source>
</evidence>
<dbReference type="GO" id="GO:0009317">
    <property type="term" value="C:acetyl-CoA carboxylase complex"/>
    <property type="evidence" value="ECO:0007669"/>
    <property type="project" value="InterPro"/>
</dbReference>
<evidence type="ECO:0000256" key="4">
    <source>
        <dbReference type="ARBA" id="ARBA00022516"/>
    </source>
</evidence>
<dbReference type="EMBL" id="RBOA01000470">
    <property type="protein sequence ID" value="RML95294.1"/>
    <property type="molecule type" value="Genomic_DNA"/>
</dbReference>
<dbReference type="PROSITE" id="PS00188">
    <property type="entry name" value="BIOTIN"/>
    <property type="match status" value="1"/>
</dbReference>
<evidence type="ECO:0000256" key="2">
    <source>
        <dbReference type="ARBA" id="ARBA00005194"/>
    </source>
</evidence>
<evidence type="ECO:0000313" key="15">
    <source>
        <dbReference type="Proteomes" id="UP000272627"/>
    </source>
</evidence>
<keyword evidence="6 9" id="KW-0443">Lipid metabolism</keyword>
<dbReference type="GO" id="GO:0006633">
    <property type="term" value="P:fatty acid biosynthetic process"/>
    <property type="evidence" value="ECO:0007669"/>
    <property type="project" value="UniProtKB-UniPathway"/>
</dbReference>
<dbReference type="Proteomes" id="UP000272627">
    <property type="component" value="Unassembled WGS sequence"/>
</dbReference>
<name>A0A0P9R3I4_PSEA0</name>
<dbReference type="InterPro" id="IPR050709">
    <property type="entry name" value="Biotin_Carboxyl_Carrier/Decarb"/>
</dbReference>
<dbReference type="UniPathway" id="UPA00094"/>
<reference evidence="12 14" key="1">
    <citation type="submission" date="2015-09" db="EMBL/GenBank/DDBJ databases">
        <title>Genome announcement of multiple Pseudomonas syringae strains.</title>
        <authorList>
            <person name="Thakur S."/>
            <person name="Wang P.W."/>
            <person name="Gong Y."/>
            <person name="Weir B.S."/>
            <person name="Guttman D.S."/>
        </authorList>
    </citation>
    <scope>NUCLEOTIDE SEQUENCE [LARGE SCALE GENOMIC DNA]</scope>
    <source>
        <strain evidence="12 14">ICMP4455</strain>
    </source>
</reference>
<reference evidence="13 15" key="2">
    <citation type="submission" date="2018-08" db="EMBL/GenBank/DDBJ databases">
        <title>Recombination of ecologically and evolutionarily significant loci maintains genetic cohesion in the Pseudomonas syringae species complex.</title>
        <authorList>
            <person name="Dillon M."/>
            <person name="Thakur S."/>
            <person name="Almeida R.N.D."/>
            <person name="Weir B.S."/>
            <person name="Guttman D.S."/>
        </authorList>
    </citation>
    <scope>NUCLEOTIDE SEQUENCE [LARGE SCALE GENOMIC DNA]</scope>
    <source>
        <strain evidence="13 15">ICMP 8636</strain>
    </source>
</reference>
<reference evidence="11" key="3">
    <citation type="submission" date="2020-09" db="EMBL/GenBank/DDBJ databases">
        <title>Pseudomonas syringae pv. eriobotryae genome sequence causing loquat canker disease.</title>
        <authorList>
            <person name="Fukuda S."/>
            <person name="Tashiro H."/>
            <person name="Nagano Y."/>
        </authorList>
    </citation>
    <scope>NUCLEOTIDE SEQUENCE</scope>
    <source>
        <strain evidence="11">AM001</strain>
    </source>
</reference>
<dbReference type="InterPro" id="IPR001249">
    <property type="entry name" value="AcCoA_biotinCC"/>
</dbReference>
<evidence type="ECO:0000256" key="7">
    <source>
        <dbReference type="ARBA" id="ARBA00023160"/>
    </source>
</evidence>
<dbReference type="RefSeq" id="WP_057421122.1">
    <property type="nucleotide sequence ID" value="NZ_BMZW01000051.1"/>
</dbReference>
<dbReference type="Gene3D" id="2.40.50.100">
    <property type="match status" value="1"/>
</dbReference>
<dbReference type="NCBIfam" id="TIGR00531">
    <property type="entry name" value="BCCP"/>
    <property type="match status" value="1"/>
</dbReference>
<dbReference type="InterPro" id="IPR000089">
    <property type="entry name" value="Biotin_lipoyl"/>
</dbReference>
<comment type="caution">
    <text evidence="12">The sequence shown here is derived from an EMBL/GenBank/DDBJ whole genome shotgun (WGS) entry which is preliminary data.</text>
</comment>
<comment type="function">
    <text evidence="1 9">This protein is a component of the acetyl coenzyme A carboxylase complex; first, biotin carboxylase catalyzes the carboxylation of the carrier protein and then the transcarboxylase transfers the carboxyl group to form malonyl-CoA.</text>
</comment>
<evidence type="ECO:0000313" key="12">
    <source>
        <dbReference type="EMBL" id="KPX31916.1"/>
    </source>
</evidence>
<protein>
    <recommendedName>
        <fullName evidence="3 9">Biotin carboxyl carrier protein of acetyl-CoA carboxylase</fullName>
    </recommendedName>
</protein>
<organism evidence="12 14">
    <name type="scientific">Pseudomonas amygdali pv. eriobotryae</name>
    <dbReference type="NCBI Taxonomy" id="129137"/>
    <lineage>
        <taxon>Bacteria</taxon>
        <taxon>Pseudomonadati</taxon>
        <taxon>Pseudomonadota</taxon>
        <taxon>Gammaproteobacteria</taxon>
        <taxon>Pseudomonadales</taxon>
        <taxon>Pseudomonadaceae</taxon>
        <taxon>Pseudomonas</taxon>
        <taxon>Pseudomonas amygdali</taxon>
    </lineage>
</organism>
<sequence>MKIEFIERLIDIVERSGIAELEYSEGDCRVRLGLHGFGPFAGAQYKSGVEPAITPKPTNPEKLTLAVVAPSVNPGHAVSSSLVGVFYRSPSPDKPPFVEVGDSVEEGQTLAIVEAMKMLNPIEADRSGRISAILKNDGDMIEAGSPLFTIEATAHHE</sequence>
<evidence type="ECO:0000256" key="3">
    <source>
        <dbReference type="ARBA" id="ARBA00017562"/>
    </source>
</evidence>
<dbReference type="InterPro" id="IPR001882">
    <property type="entry name" value="Biotin_BS"/>
</dbReference>
<proteinExistence type="predicted"/>
<dbReference type="PANTHER" id="PTHR45266">
    <property type="entry name" value="OXALOACETATE DECARBOXYLASE ALPHA CHAIN"/>
    <property type="match status" value="1"/>
</dbReference>
<accession>A0A0P9R3I4</accession>
<evidence type="ECO:0000256" key="5">
    <source>
        <dbReference type="ARBA" id="ARBA00022832"/>
    </source>
</evidence>
<dbReference type="PROSITE" id="PS50968">
    <property type="entry name" value="BIOTINYL_LIPOYL"/>
    <property type="match status" value="1"/>
</dbReference>
<keyword evidence="5 9" id="KW-0276">Fatty acid metabolism</keyword>
<evidence type="ECO:0000313" key="11">
    <source>
        <dbReference type="EMBL" id="GFZ62795.1"/>
    </source>
</evidence>
<keyword evidence="8 9" id="KW-0092">Biotin</keyword>
<comment type="pathway">
    <text evidence="2 9">Lipid metabolism; fatty acid biosynthesis.</text>
</comment>
<dbReference type="Proteomes" id="UP000630864">
    <property type="component" value="Unassembled WGS sequence"/>
</dbReference>
<feature type="domain" description="Lipoyl-binding" evidence="10">
    <location>
        <begin position="68"/>
        <end position="151"/>
    </location>
</feature>
<dbReference type="AlphaFoldDB" id="A0A0P9R3I4"/>
<dbReference type="EMBL" id="BMZW01000051">
    <property type="protein sequence ID" value="GFZ62795.1"/>
    <property type="molecule type" value="Genomic_DNA"/>
</dbReference>
<dbReference type="Pfam" id="PF00364">
    <property type="entry name" value="Biotin_lipoyl"/>
    <property type="match status" value="1"/>
</dbReference>
<evidence type="ECO:0000256" key="8">
    <source>
        <dbReference type="ARBA" id="ARBA00023267"/>
    </source>
</evidence>
<evidence type="ECO:0000256" key="1">
    <source>
        <dbReference type="ARBA" id="ARBA00003761"/>
    </source>
</evidence>
<evidence type="ECO:0000259" key="10">
    <source>
        <dbReference type="PROSITE" id="PS50968"/>
    </source>
</evidence>
<dbReference type="PANTHER" id="PTHR45266:SF3">
    <property type="entry name" value="OXALOACETATE DECARBOXYLASE ALPHA CHAIN"/>
    <property type="match status" value="1"/>
</dbReference>